<dbReference type="InterPro" id="IPR000816">
    <property type="entry name" value="Peptidase_C15"/>
</dbReference>
<dbReference type="Pfam" id="PF01470">
    <property type="entry name" value="Peptidase_C15"/>
    <property type="match status" value="1"/>
</dbReference>
<dbReference type="PANTHER" id="PTHR23402">
    <property type="entry name" value="PROTEASE FAMILY C15 PYROGLUTAMYL-PEPTIDASE I-RELATED"/>
    <property type="match status" value="1"/>
</dbReference>
<dbReference type="InterPro" id="IPR036440">
    <property type="entry name" value="Peptidase_C15-like_sf"/>
</dbReference>
<comment type="subunit">
    <text evidence="5 10">Homotetramer.</text>
</comment>
<dbReference type="Proteomes" id="UP000269331">
    <property type="component" value="Chromosome"/>
</dbReference>
<comment type="subcellular location">
    <subcellularLocation>
        <location evidence="3 10">Cytoplasm</location>
    </subcellularLocation>
</comment>
<name>A0A2Z5TQX1_9STRE</name>
<keyword evidence="7 10" id="KW-0645">Protease</keyword>
<dbReference type="GO" id="GO:0016920">
    <property type="term" value="F:pyroglutamyl-peptidase activity"/>
    <property type="evidence" value="ECO:0007669"/>
    <property type="project" value="UniProtKB-UniRule"/>
</dbReference>
<dbReference type="OrthoDB" id="9779738at2"/>
<evidence type="ECO:0000256" key="8">
    <source>
        <dbReference type="ARBA" id="ARBA00022801"/>
    </source>
</evidence>
<evidence type="ECO:0000256" key="9">
    <source>
        <dbReference type="ARBA" id="ARBA00022807"/>
    </source>
</evidence>
<feature type="active site" evidence="10 12">
    <location>
        <position position="141"/>
    </location>
</feature>
<evidence type="ECO:0000256" key="11">
    <source>
        <dbReference type="PROSITE-ProRule" id="PRU10076"/>
    </source>
</evidence>
<gene>
    <name evidence="10" type="primary">pcp</name>
    <name evidence="13" type="ORF">SR187_5380</name>
</gene>
<dbReference type="KEGG" id="srq:SR187_5380"/>
<dbReference type="PRINTS" id="PR00706">
    <property type="entry name" value="PYROGLUPTASE"/>
</dbReference>
<evidence type="ECO:0000256" key="1">
    <source>
        <dbReference type="ARBA" id="ARBA00001770"/>
    </source>
</evidence>
<dbReference type="GO" id="GO:0006508">
    <property type="term" value="P:proteolysis"/>
    <property type="evidence" value="ECO:0007669"/>
    <property type="project" value="UniProtKB-KW"/>
</dbReference>
<dbReference type="PANTHER" id="PTHR23402:SF1">
    <property type="entry name" value="PYROGLUTAMYL-PEPTIDASE I"/>
    <property type="match status" value="1"/>
</dbReference>
<evidence type="ECO:0000256" key="12">
    <source>
        <dbReference type="PROSITE-ProRule" id="PRU10077"/>
    </source>
</evidence>
<feature type="active site" evidence="10">
    <location>
        <position position="165"/>
    </location>
</feature>
<evidence type="ECO:0000313" key="14">
    <source>
        <dbReference type="Proteomes" id="UP000269331"/>
    </source>
</evidence>
<dbReference type="PIRSF" id="PIRSF015592">
    <property type="entry name" value="Prld-crbxl_pptds"/>
    <property type="match status" value="1"/>
</dbReference>
<proteinExistence type="inferred from homology"/>
<dbReference type="GeneID" id="52229624"/>
<dbReference type="PROSITE" id="PS01333">
    <property type="entry name" value="PYRASE_GLU"/>
    <property type="match status" value="1"/>
</dbReference>
<dbReference type="InterPro" id="IPR033693">
    <property type="entry name" value="PGPEP1_Glu_AS"/>
</dbReference>
<evidence type="ECO:0000256" key="7">
    <source>
        <dbReference type="ARBA" id="ARBA00022670"/>
    </source>
</evidence>
<evidence type="ECO:0000256" key="3">
    <source>
        <dbReference type="ARBA" id="ARBA00004496"/>
    </source>
</evidence>
<accession>A0A2Z5TQX1</accession>
<dbReference type="FunFam" id="3.40.630.20:FF:000001">
    <property type="entry name" value="Pyrrolidone-carboxylate peptidase"/>
    <property type="match status" value="1"/>
</dbReference>
<evidence type="ECO:0000256" key="10">
    <source>
        <dbReference type="HAMAP-Rule" id="MF_00417"/>
    </source>
</evidence>
<dbReference type="NCBIfam" id="NF009676">
    <property type="entry name" value="PRK13197.1"/>
    <property type="match status" value="1"/>
</dbReference>
<dbReference type="Gene3D" id="3.40.630.20">
    <property type="entry name" value="Peptidase C15, pyroglutamyl peptidase I-like"/>
    <property type="match status" value="1"/>
</dbReference>
<evidence type="ECO:0000256" key="2">
    <source>
        <dbReference type="ARBA" id="ARBA00002280"/>
    </source>
</evidence>
<dbReference type="CDD" id="cd00501">
    <property type="entry name" value="Peptidase_C15"/>
    <property type="match status" value="1"/>
</dbReference>
<evidence type="ECO:0000313" key="13">
    <source>
        <dbReference type="EMBL" id="BBA92684.1"/>
    </source>
</evidence>
<organism evidence="13 14">
    <name type="scientific">Streptococcus ruminantium</name>
    <dbReference type="NCBI Taxonomy" id="1917441"/>
    <lineage>
        <taxon>Bacteria</taxon>
        <taxon>Bacillati</taxon>
        <taxon>Bacillota</taxon>
        <taxon>Bacilli</taxon>
        <taxon>Lactobacillales</taxon>
        <taxon>Streptococcaceae</taxon>
        <taxon>Streptococcus</taxon>
    </lineage>
</organism>
<feature type="active site" evidence="10 11">
    <location>
        <position position="78"/>
    </location>
</feature>
<keyword evidence="6 10" id="KW-0963">Cytoplasm</keyword>
<evidence type="ECO:0000256" key="6">
    <source>
        <dbReference type="ARBA" id="ARBA00022490"/>
    </source>
</evidence>
<dbReference type="InterPro" id="IPR029762">
    <property type="entry name" value="PGP-I_bact-type"/>
</dbReference>
<comment type="function">
    <text evidence="2 10">Removes 5-oxoproline from various penultimate amino acid residues except L-proline.</text>
</comment>
<dbReference type="GO" id="GO:0005829">
    <property type="term" value="C:cytosol"/>
    <property type="evidence" value="ECO:0007669"/>
    <property type="project" value="InterPro"/>
</dbReference>
<dbReference type="EMBL" id="AP018400">
    <property type="protein sequence ID" value="BBA92684.1"/>
    <property type="molecule type" value="Genomic_DNA"/>
</dbReference>
<keyword evidence="9 10" id="KW-0788">Thiol protease</keyword>
<sequence length="215" mass="23175">MKILVTGFDPFGGDTVNPALEVIKRLPKHITGAEIIVAEIPTVFYQSACVLEEQLSKHLPDAVLCLGQAGGRMELTFERVAINQDDARIPDNAGQQPIDTAIRENGAPAYFSTLPIKAMVEAVRKAGIPASVSNTAGTFVCNHLMYQSLYLAERNFPQTRAGFLHIPFIPEQVIGKSGLASMSLEVIVKGVQVAIETIVEYAGKEDMKIVGGATH</sequence>
<dbReference type="InterPro" id="IPR033694">
    <property type="entry name" value="PGPEP1_Cys_AS"/>
</dbReference>
<dbReference type="SUPFAM" id="SSF53182">
    <property type="entry name" value="Pyrrolidone carboxyl peptidase (pyroglutamate aminopeptidase)"/>
    <property type="match status" value="1"/>
</dbReference>
<dbReference type="EC" id="3.4.19.3" evidence="10"/>
<comment type="catalytic activity">
    <reaction evidence="1 10 11">
        <text>Release of an N-terminal pyroglutamyl group from a polypeptide, the second amino acid generally not being Pro.</text>
        <dbReference type="EC" id="3.4.19.3"/>
    </reaction>
</comment>
<dbReference type="HAMAP" id="MF_00417">
    <property type="entry name" value="Pyrrolid_peptidase"/>
    <property type="match status" value="1"/>
</dbReference>
<protein>
    <recommendedName>
        <fullName evidence="10">Pyrrolidone-carboxylate peptidase</fullName>
        <ecNumber evidence="10">3.4.19.3</ecNumber>
    </recommendedName>
    <alternativeName>
        <fullName evidence="10">5-oxoprolyl-peptidase</fullName>
    </alternativeName>
    <alternativeName>
        <fullName evidence="10">Pyroglutamyl-peptidase I</fullName>
        <shortName evidence="10">PGP-I</shortName>
        <shortName evidence="10">Pyrase</shortName>
    </alternativeName>
</protein>
<dbReference type="RefSeq" id="WP_120171740.1">
    <property type="nucleotide sequence ID" value="NZ_AP018400.1"/>
</dbReference>
<dbReference type="PROSITE" id="PS01334">
    <property type="entry name" value="PYRASE_CYS"/>
    <property type="match status" value="1"/>
</dbReference>
<evidence type="ECO:0000256" key="4">
    <source>
        <dbReference type="ARBA" id="ARBA00006641"/>
    </source>
</evidence>
<evidence type="ECO:0000256" key="5">
    <source>
        <dbReference type="ARBA" id="ARBA00011881"/>
    </source>
</evidence>
<dbReference type="NCBIfam" id="TIGR00504">
    <property type="entry name" value="pyro_pdase"/>
    <property type="match status" value="1"/>
</dbReference>
<dbReference type="AlphaFoldDB" id="A0A2Z5TQX1"/>
<reference evidence="13 14" key="1">
    <citation type="journal article" date="2018" name="Genome Biol. Evol.">
        <title>Complete Genome Sequence of Streptococcus ruminantium sp. nov. GUT-187T (=DSM 104980T =JCM 31869T), the Type Strain of S. ruminantium, and Comparison with Genome Sequences of Streptococcus suis Strains.</title>
        <authorList>
            <person name="Tohya M."/>
            <person name="Sekizaki T."/>
            <person name="Miyoshi-Akiyama T."/>
        </authorList>
    </citation>
    <scope>NUCLEOTIDE SEQUENCE [LARGE SCALE GENOMIC DNA]</scope>
    <source>
        <strain evidence="13 14">GUT187T</strain>
    </source>
</reference>
<comment type="similarity">
    <text evidence="4 10">Belongs to the peptidase C15 family.</text>
</comment>
<dbReference type="InterPro" id="IPR016125">
    <property type="entry name" value="Peptidase_C15-like"/>
</dbReference>
<keyword evidence="8 10" id="KW-0378">Hydrolase</keyword>